<dbReference type="AlphaFoldDB" id="W6ZDR8"/>
<dbReference type="SUPFAM" id="SSF52540">
    <property type="entry name" value="P-loop containing nucleoside triphosphate hydrolases"/>
    <property type="match status" value="1"/>
</dbReference>
<comment type="similarity">
    <text evidence="1">Belongs to the TRAFAC class TrmE-Era-EngA-EngB-Septin-like GTPase superfamily. Septin GTPase family.</text>
</comment>
<dbReference type="GeneID" id="19122561"/>
<gene>
    <name evidence="4" type="ORF">COCMIDRAFT_34434</name>
</gene>
<dbReference type="PROSITE" id="PS00675">
    <property type="entry name" value="SIGMA54_INTERACT_1"/>
    <property type="match status" value="1"/>
</dbReference>
<organism evidence="4 5">
    <name type="scientific">Bipolaris oryzae ATCC 44560</name>
    <dbReference type="NCBI Taxonomy" id="930090"/>
    <lineage>
        <taxon>Eukaryota</taxon>
        <taxon>Fungi</taxon>
        <taxon>Dikarya</taxon>
        <taxon>Ascomycota</taxon>
        <taxon>Pezizomycotina</taxon>
        <taxon>Dothideomycetes</taxon>
        <taxon>Pleosporomycetidae</taxon>
        <taxon>Pleosporales</taxon>
        <taxon>Pleosporineae</taxon>
        <taxon>Pleosporaceae</taxon>
        <taxon>Bipolaris</taxon>
    </lineage>
</organism>
<dbReference type="InterPro" id="IPR046707">
    <property type="entry name" value="DUF6780"/>
</dbReference>
<dbReference type="InterPro" id="IPR030379">
    <property type="entry name" value="G_SEPTIN_dom"/>
</dbReference>
<evidence type="ECO:0000313" key="5">
    <source>
        <dbReference type="Proteomes" id="UP000054032"/>
    </source>
</evidence>
<dbReference type="Gene3D" id="3.40.50.300">
    <property type="entry name" value="P-loop containing nucleotide triphosphate hydrolases"/>
    <property type="match status" value="1"/>
</dbReference>
<keyword evidence="1" id="KW-0342">GTP-binding</keyword>
<dbReference type="PANTHER" id="PTHR18884">
    <property type="entry name" value="SEPTIN"/>
    <property type="match status" value="1"/>
</dbReference>
<accession>W6ZDR8</accession>
<protein>
    <recommendedName>
        <fullName evidence="3">Septin-type G domain-containing protein</fullName>
    </recommendedName>
</protein>
<dbReference type="KEGG" id="bor:COCMIDRAFT_34434"/>
<dbReference type="Pfam" id="PF20571">
    <property type="entry name" value="DUF6780"/>
    <property type="match status" value="1"/>
</dbReference>
<feature type="compositionally biased region" description="Basic residues" evidence="2">
    <location>
        <begin position="126"/>
        <end position="135"/>
    </location>
</feature>
<feature type="region of interest" description="Disordered" evidence="2">
    <location>
        <begin position="79"/>
        <end position="177"/>
    </location>
</feature>
<dbReference type="Pfam" id="PF00735">
    <property type="entry name" value="Septin"/>
    <property type="match status" value="1"/>
</dbReference>
<dbReference type="InterPro" id="IPR025662">
    <property type="entry name" value="Sigma_54_int_dom_ATP-bd_1"/>
</dbReference>
<dbReference type="eggNOG" id="KOG2655">
    <property type="taxonomic scope" value="Eukaryota"/>
</dbReference>
<keyword evidence="1" id="KW-0547">Nucleotide-binding</keyword>
<feature type="compositionally biased region" description="Polar residues" evidence="2">
    <location>
        <begin position="105"/>
        <end position="115"/>
    </location>
</feature>
<feature type="region of interest" description="Disordered" evidence="2">
    <location>
        <begin position="1"/>
        <end position="28"/>
    </location>
</feature>
<proteinExistence type="inferred from homology"/>
<feature type="domain" description="Septin-type G" evidence="3">
    <location>
        <begin position="229"/>
        <end position="555"/>
    </location>
</feature>
<evidence type="ECO:0000256" key="1">
    <source>
        <dbReference type="RuleBase" id="RU004560"/>
    </source>
</evidence>
<feature type="compositionally biased region" description="Basic and acidic residues" evidence="2">
    <location>
        <begin position="83"/>
        <end position="97"/>
    </location>
</feature>
<dbReference type="HOGENOM" id="CLU_018628_0_1_1"/>
<dbReference type="EMBL" id="KI963945">
    <property type="protein sequence ID" value="EUC48038.1"/>
    <property type="molecule type" value="Genomic_DNA"/>
</dbReference>
<feature type="compositionally biased region" description="Low complexity" evidence="2">
    <location>
        <begin position="151"/>
        <end position="170"/>
    </location>
</feature>
<evidence type="ECO:0000256" key="2">
    <source>
        <dbReference type="SAM" id="MobiDB-lite"/>
    </source>
</evidence>
<dbReference type="InterPro" id="IPR027417">
    <property type="entry name" value="P-loop_NTPase"/>
</dbReference>
<dbReference type="Proteomes" id="UP000054032">
    <property type="component" value="Unassembled WGS sequence"/>
</dbReference>
<dbReference type="OrthoDB" id="4150765at2759"/>
<feature type="region of interest" description="Disordered" evidence="2">
    <location>
        <begin position="263"/>
        <end position="295"/>
    </location>
</feature>
<sequence>MRPIPGGDALTPAVKPRSRKSSIDPVAPVSHVPTSFVFKRFEDLEQTAAPLHVATSSGRHEDHGTYGVQSLADTLEAAFGPEDAPKRTDSLKAERTKGHGAKSSRPVSHGSSVDSATLPDDARANKTWKLKRNHSNHGSYTPLKLPGADVSSSYPTSAMPSTPTSASITSLKLSDEDSTMDEDVSQAAMSSAGEDDHIEIQQHSLSFPQLVMPVMQMPTRRPFTTKGKAMSKLKVMVVGETGVGKSSLIRSIVQACEDIVHVDPLPTPQSTSRPRASRSKSRAGKPAQASTTRVTEIHASTKPYPHWWTDLDDYRAPKKRKGSSDSVLERNICFVDTPGYSPEADGIGTIVNYVESLLYQTSSVVSLEDSDALGLVSGNGGLLVDLVIYLLSPGKDISKDIEYMQRLSYLTNVIPIVAKSDTLSAHEVVALKTSILAQLQTTAFRPFFFGETIDDALLNVQGLSLPKPPVPSVSSEGNQYPFVTPTYPYAVSSTLGPDHDNMDASLLMSPDYVQPLVPSELTALVNQVFDPESITWLRHSAAKKFVAWRHRVKLPVESTMVRSIAQPRSPTTASIGINGATSNLSLASSVFSATSPSGVLVPGSGSPFYPSNLQSPILASSTSLANSEALEPPANFSLARYGHSVQGDQRFSEIRIARWATDLQRSRRNERDRFDELQSKERARWMLECVNEEAAKGSLVAASPGAAPRAEWAMVRHGDEKNMRGIGNRYARAMVGLDSRDPLGLCNLSDELKRRSYALVKILGGVSVLGAVLVAVSRACGAETGLVPTAWWRWVSGRE</sequence>
<evidence type="ECO:0000259" key="3">
    <source>
        <dbReference type="PROSITE" id="PS51719"/>
    </source>
</evidence>
<dbReference type="GO" id="GO:0005525">
    <property type="term" value="F:GTP binding"/>
    <property type="evidence" value="ECO:0007669"/>
    <property type="project" value="UniProtKB-KW"/>
</dbReference>
<keyword evidence="5" id="KW-1185">Reference proteome</keyword>
<evidence type="ECO:0000313" key="4">
    <source>
        <dbReference type="EMBL" id="EUC48038.1"/>
    </source>
</evidence>
<dbReference type="STRING" id="930090.W6ZDR8"/>
<dbReference type="PROSITE" id="PS51719">
    <property type="entry name" value="G_SEPTIN"/>
    <property type="match status" value="1"/>
</dbReference>
<dbReference type="RefSeq" id="XP_007685408.1">
    <property type="nucleotide sequence ID" value="XM_007687218.1"/>
</dbReference>
<name>W6ZDR8_COCMI</name>
<reference evidence="4 5" key="1">
    <citation type="journal article" date="2013" name="PLoS Genet.">
        <title>Comparative genome structure, secondary metabolite, and effector coding capacity across Cochliobolus pathogens.</title>
        <authorList>
            <person name="Condon B.J."/>
            <person name="Leng Y."/>
            <person name="Wu D."/>
            <person name="Bushley K.E."/>
            <person name="Ohm R.A."/>
            <person name="Otillar R."/>
            <person name="Martin J."/>
            <person name="Schackwitz W."/>
            <person name="Grimwood J."/>
            <person name="MohdZainudin N."/>
            <person name="Xue C."/>
            <person name="Wang R."/>
            <person name="Manning V.A."/>
            <person name="Dhillon B."/>
            <person name="Tu Z.J."/>
            <person name="Steffenson B.J."/>
            <person name="Salamov A."/>
            <person name="Sun H."/>
            <person name="Lowry S."/>
            <person name="LaButti K."/>
            <person name="Han J."/>
            <person name="Copeland A."/>
            <person name="Lindquist E."/>
            <person name="Barry K."/>
            <person name="Schmutz J."/>
            <person name="Baker S.E."/>
            <person name="Ciuffetti L.M."/>
            <person name="Grigoriev I.V."/>
            <person name="Zhong S."/>
            <person name="Turgeon B.G."/>
        </authorList>
    </citation>
    <scope>NUCLEOTIDE SEQUENCE [LARGE SCALE GENOMIC DNA]</scope>
    <source>
        <strain evidence="4 5">ATCC 44560</strain>
    </source>
</reference>